<evidence type="ECO:0000256" key="6">
    <source>
        <dbReference type="ARBA" id="ARBA00022516"/>
    </source>
</evidence>
<keyword evidence="6" id="KW-0444">Lipid biosynthesis</keyword>
<comment type="pathway">
    <text evidence="2">Phospholipid metabolism; phosphatidylglycerol biosynthesis; phosphatidylglycerol from CDP-diacylglycerol: step 1/2.</text>
</comment>
<keyword evidence="13" id="KW-1208">Phospholipid metabolism</keyword>
<reference evidence="18" key="2">
    <citation type="submission" date="2021-08" db="EMBL/GenBank/DDBJ databases">
        <authorList>
            <person name="Dalcin Martins P."/>
        </authorList>
    </citation>
    <scope>NUCLEOTIDE SEQUENCE</scope>
    <source>
        <strain evidence="18">MAG_39</strain>
    </source>
</reference>
<evidence type="ECO:0000256" key="12">
    <source>
        <dbReference type="ARBA" id="ARBA00023209"/>
    </source>
</evidence>
<evidence type="ECO:0000256" key="16">
    <source>
        <dbReference type="RuleBase" id="RU003750"/>
    </source>
</evidence>
<sequence length="178" mass="19660">MSTIRFNLPTLLTFSRIILIPFFVLVTPGNPYWGITIFLIASVTDFLDGYLARRSGQITKFGMILDPIADKFLVISALILLVDMVRLSAWVAIIIIVREFLVTALRVVALSKSIVIPSESGGKWKTAAQMTSIVLLFLPGGIGSLDFYDVGLVLMYIALVLALVSGVKYTVSFWKQIQ</sequence>
<feature type="transmembrane region" description="Helical" evidence="17">
    <location>
        <begin position="32"/>
        <end position="51"/>
    </location>
</feature>
<dbReference type="InterPro" id="IPR050324">
    <property type="entry name" value="CDP-alcohol_PTase-I"/>
</dbReference>
<comment type="catalytic activity">
    <reaction evidence="14">
        <text>a CDP-1,2-diacyl-sn-glycerol + sn-glycerol 3-phosphate = a 1,2-diacyl-sn-glycero-3-phospho-(1'-sn-glycero-3'-phosphate) + CMP + H(+)</text>
        <dbReference type="Rhea" id="RHEA:12593"/>
        <dbReference type="ChEBI" id="CHEBI:15378"/>
        <dbReference type="ChEBI" id="CHEBI:57597"/>
        <dbReference type="ChEBI" id="CHEBI:58332"/>
        <dbReference type="ChEBI" id="CHEBI:60110"/>
        <dbReference type="ChEBI" id="CHEBI:60377"/>
        <dbReference type="EC" id="2.7.8.5"/>
    </reaction>
</comment>
<evidence type="ECO:0000256" key="5">
    <source>
        <dbReference type="ARBA" id="ARBA00014944"/>
    </source>
</evidence>
<feature type="transmembrane region" description="Helical" evidence="17">
    <location>
        <begin position="154"/>
        <end position="174"/>
    </location>
</feature>
<evidence type="ECO:0000256" key="2">
    <source>
        <dbReference type="ARBA" id="ARBA00005042"/>
    </source>
</evidence>
<dbReference type="InterPro" id="IPR048254">
    <property type="entry name" value="CDP_ALCOHOL_P_TRANSF_CS"/>
</dbReference>
<keyword evidence="10" id="KW-0443">Lipid metabolism</keyword>
<organism evidence="18 19">
    <name type="scientific">Candidatus Nitrobium versatile</name>
    <dbReference type="NCBI Taxonomy" id="2884831"/>
    <lineage>
        <taxon>Bacteria</taxon>
        <taxon>Pseudomonadati</taxon>
        <taxon>Nitrospirota</taxon>
        <taxon>Nitrospiria</taxon>
        <taxon>Nitrospirales</taxon>
        <taxon>Nitrospiraceae</taxon>
        <taxon>Candidatus Nitrobium</taxon>
    </lineage>
</organism>
<dbReference type="GO" id="GO:0008444">
    <property type="term" value="F:CDP-diacylglycerol-glycerol-3-phosphate 3-phosphatidyltransferase activity"/>
    <property type="evidence" value="ECO:0007669"/>
    <property type="project" value="UniProtKB-UniRule"/>
</dbReference>
<evidence type="ECO:0000256" key="13">
    <source>
        <dbReference type="ARBA" id="ARBA00023264"/>
    </source>
</evidence>
<dbReference type="PANTHER" id="PTHR14269:SF62">
    <property type="entry name" value="CDP-DIACYLGLYCEROL--GLYCEROL-3-PHOSPHATE 3-PHOSPHATIDYLTRANSFERASE 1, CHLOROPLASTIC"/>
    <property type="match status" value="1"/>
</dbReference>
<evidence type="ECO:0000256" key="8">
    <source>
        <dbReference type="ARBA" id="ARBA00022692"/>
    </source>
</evidence>
<dbReference type="AlphaFoldDB" id="A0A953M3B1"/>
<evidence type="ECO:0000313" key="18">
    <source>
        <dbReference type="EMBL" id="MBZ0158195.1"/>
    </source>
</evidence>
<comment type="subcellular location">
    <subcellularLocation>
        <location evidence="1">Membrane</location>
        <topology evidence="1">Multi-pass membrane protein</topology>
    </subcellularLocation>
</comment>
<keyword evidence="7 16" id="KW-0808">Transferase</keyword>
<dbReference type="EC" id="2.7.8.5" evidence="4 15"/>
<dbReference type="Pfam" id="PF01066">
    <property type="entry name" value="CDP-OH_P_transf"/>
    <property type="match status" value="1"/>
</dbReference>
<gene>
    <name evidence="18" type="primary">pgsA</name>
    <name evidence="18" type="ORF">K8I29_18520</name>
</gene>
<dbReference type="PANTHER" id="PTHR14269">
    <property type="entry name" value="CDP-DIACYLGLYCEROL--GLYCEROL-3-PHOSPHATE 3-PHOSPHATIDYLTRANSFERASE-RELATED"/>
    <property type="match status" value="1"/>
</dbReference>
<name>A0A953M3B1_9BACT</name>
<dbReference type="InterPro" id="IPR004570">
    <property type="entry name" value="Phosphatidylglycerol_P_synth"/>
</dbReference>
<dbReference type="EMBL" id="JAIOIV010000140">
    <property type="protein sequence ID" value="MBZ0158195.1"/>
    <property type="molecule type" value="Genomic_DNA"/>
</dbReference>
<dbReference type="InterPro" id="IPR000462">
    <property type="entry name" value="CDP-OH_P_trans"/>
</dbReference>
<keyword evidence="9 17" id="KW-1133">Transmembrane helix</keyword>
<evidence type="ECO:0000256" key="4">
    <source>
        <dbReference type="ARBA" id="ARBA00013170"/>
    </source>
</evidence>
<keyword evidence="8 17" id="KW-0812">Transmembrane</keyword>
<evidence type="ECO:0000256" key="7">
    <source>
        <dbReference type="ARBA" id="ARBA00022679"/>
    </source>
</evidence>
<evidence type="ECO:0000256" key="14">
    <source>
        <dbReference type="ARBA" id="ARBA00048586"/>
    </source>
</evidence>
<reference evidence="18" key="1">
    <citation type="journal article" date="2021" name="bioRxiv">
        <title>Unraveling nitrogen, sulfur and carbon metabolic pathways and microbial community transcriptional responses to substrate deprivation and toxicity stresses in a bioreactor mimicking anoxic brackish coastal sediment conditions.</title>
        <authorList>
            <person name="Martins P.D."/>
            <person name="Echeveste M.J."/>
            <person name="Arshad A."/>
            <person name="Kurth J."/>
            <person name="Ouboter H."/>
            <person name="Jetten M.S.M."/>
            <person name="Welte C.U."/>
        </authorList>
    </citation>
    <scope>NUCLEOTIDE SEQUENCE</scope>
    <source>
        <strain evidence="18">MAG_39</strain>
    </source>
</reference>
<comment type="similarity">
    <text evidence="3 16">Belongs to the CDP-alcohol phosphatidyltransferase class-I family.</text>
</comment>
<keyword evidence="12" id="KW-0594">Phospholipid biosynthesis</keyword>
<dbReference type="NCBIfam" id="TIGR00560">
    <property type="entry name" value="pgsA"/>
    <property type="match status" value="1"/>
</dbReference>
<evidence type="ECO:0000313" key="19">
    <source>
        <dbReference type="Proteomes" id="UP000705867"/>
    </source>
</evidence>
<evidence type="ECO:0000256" key="15">
    <source>
        <dbReference type="NCBIfam" id="TIGR00560"/>
    </source>
</evidence>
<dbReference type="Gene3D" id="1.20.120.1760">
    <property type="match status" value="1"/>
</dbReference>
<dbReference type="GO" id="GO:0046474">
    <property type="term" value="P:glycerophospholipid biosynthetic process"/>
    <property type="evidence" value="ECO:0007669"/>
    <property type="project" value="TreeGrafter"/>
</dbReference>
<comment type="caution">
    <text evidence="18">The sequence shown here is derived from an EMBL/GenBank/DDBJ whole genome shotgun (WGS) entry which is preliminary data.</text>
</comment>
<accession>A0A953M3B1</accession>
<dbReference type="Proteomes" id="UP000705867">
    <property type="component" value="Unassembled WGS sequence"/>
</dbReference>
<proteinExistence type="inferred from homology"/>
<evidence type="ECO:0000256" key="9">
    <source>
        <dbReference type="ARBA" id="ARBA00022989"/>
    </source>
</evidence>
<evidence type="ECO:0000256" key="1">
    <source>
        <dbReference type="ARBA" id="ARBA00004141"/>
    </source>
</evidence>
<evidence type="ECO:0000256" key="11">
    <source>
        <dbReference type="ARBA" id="ARBA00023136"/>
    </source>
</evidence>
<feature type="transmembrane region" description="Helical" evidence="17">
    <location>
        <begin position="7"/>
        <end position="26"/>
    </location>
</feature>
<evidence type="ECO:0000256" key="10">
    <source>
        <dbReference type="ARBA" id="ARBA00023098"/>
    </source>
</evidence>
<dbReference type="GO" id="GO:0016020">
    <property type="term" value="C:membrane"/>
    <property type="evidence" value="ECO:0007669"/>
    <property type="project" value="UniProtKB-SubCell"/>
</dbReference>
<dbReference type="PROSITE" id="PS00379">
    <property type="entry name" value="CDP_ALCOHOL_P_TRANSF"/>
    <property type="match status" value="1"/>
</dbReference>
<dbReference type="InterPro" id="IPR043130">
    <property type="entry name" value="CDP-OH_PTrfase_TM_dom"/>
</dbReference>
<dbReference type="PIRSF" id="PIRSF000847">
    <property type="entry name" value="Phos_ph_gly_syn"/>
    <property type="match status" value="1"/>
</dbReference>
<evidence type="ECO:0000256" key="17">
    <source>
        <dbReference type="SAM" id="Phobius"/>
    </source>
</evidence>
<keyword evidence="11 17" id="KW-0472">Membrane</keyword>
<protein>
    <recommendedName>
        <fullName evidence="5 15">CDP-diacylglycerol--glycerol-3-phosphate 3-phosphatidyltransferase</fullName>
        <ecNumber evidence="4 15">2.7.8.5</ecNumber>
    </recommendedName>
</protein>
<evidence type="ECO:0000256" key="3">
    <source>
        <dbReference type="ARBA" id="ARBA00010441"/>
    </source>
</evidence>